<feature type="transmembrane region" description="Helical" evidence="9">
    <location>
        <begin position="14"/>
        <end position="37"/>
    </location>
</feature>
<organism evidence="11 12">
    <name type="scientific">Planoprotostelium fungivorum</name>
    <dbReference type="NCBI Taxonomy" id="1890364"/>
    <lineage>
        <taxon>Eukaryota</taxon>
        <taxon>Amoebozoa</taxon>
        <taxon>Evosea</taxon>
        <taxon>Variosea</taxon>
        <taxon>Cavosteliida</taxon>
        <taxon>Cavosteliaceae</taxon>
        <taxon>Planoprotostelium</taxon>
    </lineage>
</organism>
<evidence type="ECO:0000256" key="8">
    <source>
        <dbReference type="ARBA" id="ARBA00023136"/>
    </source>
</evidence>
<sequence length="542" mass="61611">MIFFAFLYQIISNFLFYSFIFILGGLTFLAATAYIVLSRVSGTLKDIENEYVDLVLQKSADLAGVLKEKEDREKKADQQLSSPVIPIASHPGTAVNHSLSPNGEDHPGKYVPKNWFKILRKPPTEYPEKSKEQPAEFKVWHWAVLRNNMLFQFQDDKAEACLKPFCLDGCTVTTGQLKKNGRPLWRNTNWIILSHPTRDMLPDTKTVHLVFKQAKDLEEWYLLLTKAAKLGGAPTEAEKHQRKFWSTMAETLNNHETDHSPHWLTAIFCRIMWRIHDSAGFREFLMEKFQKKLNKIDKPSIVKRIMITDVYFGPNLPIFNSVKLLRVTEHGDLDVDTDFVYPGGFHLSVEADFEIPLAIRKFTFPVVLSIEVKRIAGQAHIHFSAPPSSKFWLGFYNEPSVEVEVKTEIGEHKYEVLGNIPALAKAIVNKIKIEILQSMVLPNMDDWPIPKIDENNKVKLAGTTITMETKGATKEDSPQLSPLSIHKDASKEIAAEVDSYIGYYSPDLDGQPTRRGSKISKFPPAVELTDFSKKSSTMKKTT</sequence>
<evidence type="ECO:0000256" key="9">
    <source>
        <dbReference type="SAM" id="Phobius"/>
    </source>
</evidence>
<name>A0A2P6NUI8_9EUKA</name>
<protein>
    <recommendedName>
        <fullName evidence="10">SMP-LTD domain-containing protein</fullName>
    </recommendedName>
</protein>
<keyword evidence="7" id="KW-0446">Lipid-binding</keyword>
<keyword evidence="4" id="KW-0256">Endoplasmic reticulum</keyword>
<evidence type="ECO:0000256" key="7">
    <source>
        <dbReference type="ARBA" id="ARBA00023121"/>
    </source>
</evidence>
<evidence type="ECO:0000259" key="10">
    <source>
        <dbReference type="PROSITE" id="PS51847"/>
    </source>
</evidence>
<dbReference type="GO" id="GO:0005789">
    <property type="term" value="C:endoplasmic reticulum membrane"/>
    <property type="evidence" value="ECO:0007669"/>
    <property type="project" value="UniProtKB-SubCell"/>
</dbReference>
<keyword evidence="2" id="KW-0813">Transport</keyword>
<evidence type="ECO:0000256" key="1">
    <source>
        <dbReference type="ARBA" id="ARBA00004586"/>
    </source>
</evidence>
<evidence type="ECO:0000313" key="12">
    <source>
        <dbReference type="Proteomes" id="UP000241769"/>
    </source>
</evidence>
<evidence type="ECO:0000256" key="3">
    <source>
        <dbReference type="ARBA" id="ARBA00022692"/>
    </source>
</evidence>
<evidence type="ECO:0000256" key="2">
    <source>
        <dbReference type="ARBA" id="ARBA00022448"/>
    </source>
</evidence>
<comment type="caution">
    <text evidence="11">The sequence shown here is derived from an EMBL/GenBank/DDBJ whole genome shotgun (WGS) entry which is preliminary data.</text>
</comment>
<evidence type="ECO:0000313" key="11">
    <source>
        <dbReference type="EMBL" id="PRP87634.1"/>
    </source>
</evidence>
<evidence type="ECO:0000256" key="6">
    <source>
        <dbReference type="ARBA" id="ARBA00023055"/>
    </source>
</evidence>
<comment type="subcellular location">
    <subcellularLocation>
        <location evidence="1">Endoplasmic reticulum membrane</location>
    </subcellularLocation>
</comment>
<keyword evidence="3 9" id="KW-0812">Transmembrane</keyword>
<reference evidence="11 12" key="1">
    <citation type="journal article" date="2018" name="Genome Biol. Evol.">
        <title>Multiple Roots of Fruiting Body Formation in Amoebozoa.</title>
        <authorList>
            <person name="Hillmann F."/>
            <person name="Forbes G."/>
            <person name="Novohradska S."/>
            <person name="Ferling I."/>
            <person name="Riege K."/>
            <person name="Groth M."/>
            <person name="Westermann M."/>
            <person name="Marz M."/>
            <person name="Spaller T."/>
            <person name="Winckler T."/>
            <person name="Schaap P."/>
            <person name="Glockner G."/>
        </authorList>
    </citation>
    <scope>NUCLEOTIDE SEQUENCE [LARGE SCALE GENOMIC DNA]</scope>
    <source>
        <strain evidence="11 12">Jena</strain>
    </source>
</reference>
<dbReference type="Proteomes" id="UP000241769">
    <property type="component" value="Unassembled WGS sequence"/>
</dbReference>
<dbReference type="PANTHER" id="PTHR13466:SF0">
    <property type="entry name" value="SMP-LTD DOMAIN-CONTAINING PROTEIN"/>
    <property type="match status" value="1"/>
</dbReference>
<proteinExistence type="predicted"/>
<dbReference type="AlphaFoldDB" id="A0A2P6NUI8"/>
<dbReference type="InterPro" id="IPR011993">
    <property type="entry name" value="PH-like_dom_sf"/>
</dbReference>
<dbReference type="PANTHER" id="PTHR13466">
    <property type="entry name" value="TEX2 PROTEIN-RELATED"/>
    <property type="match status" value="1"/>
</dbReference>
<dbReference type="PROSITE" id="PS51847">
    <property type="entry name" value="SMP"/>
    <property type="match status" value="1"/>
</dbReference>
<dbReference type="SUPFAM" id="SSF50729">
    <property type="entry name" value="PH domain-like"/>
    <property type="match status" value="1"/>
</dbReference>
<dbReference type="InterPro" id="IPR031468">
    <property type="entry name" value="SMP_LBD"/>
</dbReference>
<keyword evidence="12" id="KW-1185">Reference proteome</keyword>
<keyword evidence="6" id="KW-0445">Lipid transport</keyword>
<evidence type="ECO:0000256" key="4">
    <source>
        <dbReference type="ARBA" id="ARBA00022824"/>
    </source>
</evidence>
<feature type="domain" description="SMP-LTD" evidence="10">
    <location>
        <begin position="257"/>
        <end position="450"/>
    </location>
</feature>
<keyword evidence="8 9" id="KW-0472">Membrane</keyword>
<gene>
    <name evidence="11" type="ORF">PROFUN_04661</name>
</gene>
<dbReference type="OrthoDB" id="18820at2759"/>
<dbReference type="EMBL" id="MDYQ01000019">
    <property type="protein sequence ID" value="PRP87634.1"/>
    <property type="molecule type" value="Genomic_DNA"/>
</dbReference>
<evidence type="ECO:0000256" key="5">
    <source>
        <dbReference type="ARBA" id="ARBA00022989"/>
    </source>
</evidence>
<dbReference type="GO" id="GO:0008289">
    <property type="term" value="F:lipid binding"/>
    <property type="evidence" value="ECO:0007669"/>
    <property type="project" value="UniProtKB-KW"/>
</dbReference>
<accession>A0A2P6NUI8</accession>
<dbReference type="Gene3D" id="2.30.29.30">
    <property type="entry name" value="Pleckstrin-homology domain (PH domain)/Phosphotyrosine-binding domain (PTB)"/>
    <property type="match status" value="1"/>
</dbReference>
<keyword evidence="5 9" id="KW-1133">Transmembrane helix</keyword>
<dbReference type="GO" id="GO:0006869">
    <property type="term" value="P:lipid transport"/>
    <property type="evidence" value="ECO:0007669"/>
    <property type="project" value="UniProtKB-KW"/>
</dbReference>
<dbReference type="Pfam" id="PF26547">
    <property type="entry name" value="PDZD8_N"/>
    <property type="match status" value="1"/>
</dbReference>
<dbReference type="InParanoid" id="A0A2P6NUI8"/>
<dbReference type="STRING" id="1890364.A0A2P6NUI8"/>
<dbReference type="InterPro" id="IPR058801">
    <property type="entry name" value="PDZD8_N"/>
</dbReference>
<dbReference type="CDD" id="cd21675">
    <property type="entry name" value="SMP_TEX2"/>
    <property type="match status" value="1"/>
</dbReference>